<organism evidence="4 5">
    <name type="scientific">Verticillium longisporum</name>
    <name type="common">Verticillium dahliae var. longisporum</name>
    <dbReference type="NCBI Taxonomy" id="100787"/>
    <lineage>
        <taxon>Eukaryota</taxon>
        <taxon>Fungi</taxon>
        <taxon>Dikarya</taxon>
        <taxon>Ascomycota</taxon>
        <taxon>Pezizomycotina</taxon>
        <taxon>Sordariomycetes</taxon>
        <taxon>Hypocreomycetidae</taxon>
        <taxon>Glomerellales</taxon>
        <taxon>Plectosphaerellaceae</taxon>
        <taxon>Verticillium</taxon>
    </lineage>
</organism>
<feature type="compositionally biased region" description="Basic and acidic residues" evidence="2">
    <location>
        <begin position="659"/>
        <end position="948"/>
    </location>
</feature>
<feature type="domain" description="CMP/dCMP-type deaminase" evidence="3">
    <location>
        <begin position="1675"/>
        <end position="1853"/>
    </location>
</feature>
<dbReference type="Gene3D" id="3.40.140.10">
    <property type="entry name" value="Cytidine Deaminase, domain 2"/>
    <property type="match status" value="1"/>
</dbReference>
<feature type="compositionally biased region" description="Pro residues" evidence="2">
    <location>
        <begin position="130"/>
        <end position="142"/>
    </location>
</feature>
<dbReference type="PANTHER" id="PTHR11079">
    <property type="entry name" value="CYTOSINE DEAMINASE FAMILY MEMBER"/>
    <property type="match status" value="1"/>
</dbReference>
<feature type="compositionally biased region" description="Basic residues" evidence="2">
    <location>
        <begin position="547"/>
        <end position="557"/>
    </location>
</feature>
<feature type="compositionally biased region" description="Polar residues" evidence="2">
    <location>
        <begin position="145"/>
        <end position="154"/>
    </location>
</feature>
<feature type="region of interest" description="Disordered" evidence="2">
    <location>
        <begin position="517"/>
        <end position="595"/>
    </location>
</feature>
<evidence type="ECO:0000256" key="1">
    <source>
        <dbReference type="ARBA" id="ARBA00022801"/>
    </source>
</evidence>
<feature type="region of interest" description="Disordered" evidence="2">
    <location>
        <begin position="310"/>
        <end position="341"/>
    </location>
</feature>
<feature type="compositionally biased region" description="Low complexity" evidence="2">
    <location>
        <begin position="568"/>
        <end position="577"/>
    </location>
</feature>
<feature type="compositionally biased region" description="Basic and acidic residues" evidence="2">
    <location>
        <begin position="1598"/>
        <end position="1608"/>
    </location>
</feature>
<dbReference type="GO" id="GO:0005737">
    <property type="term" value="C:cytoplasm"/>
    <property type="evidence" value="ECO:0007669"/>
    <property type="project" value="TreeGrafter"/>
</dbReference>
<feature type="compositionally biased region" description="Low complexity" evidence="2">
    <location>
        <begin position="1483"/>
        <end position="1498"/>
    </location>
</feature>
<dbReference type="GO" id="GO:0002100">
    <property type="term" value="P:tRNA wobble adenosine to inosine editing"/>
    <property type="evidence" value="ECO:0007669"/>
    <property type="project" value="InterPro"/>
</dbReference>
<dbReference type="PROSITE" id="PS51747">
    <property type="entry name" value="CYT_DCMP_DEAMINASES_2"/>
    <property type="match status" value="1"/>
</dbReference>
<dbReference type="STRING" id="100787.A0A0G4MF29"/>
<feature type="compositionally biased region" description="Basic and acidic residues" evidence="2">
    <location>
        <begin position="312"/>
        <end position="327"/>
    </location>
</feature>
<keyword evidence="1" id="KW-0378">Hydrolase</keyword>
<feature type="compositionally biased region" description="Basic and acidic residues" evidence="2">
    <location>
        <begin position="1666"/>
        <end position="1676"/>
    </location>
</feature>
<dbReference type="InterPro" id="IPR016193">
    <property type="entry name" value="Cytidine_deaminase-like"/>
</dbReference>
<dbReference type="Proteomes" id="UP000044602">
    <property type="component" value="Unassembled WGS sequence"/>
</dbReference>
<feature type="compositionally biased region" description="Low complexity" evidence="2">
    <location>
        <begin position="1884"/>
        <end position="1902"/>
    </location>
</feature>
<feature type="region of interest" description="Disordered" evidence="2">
    <location>
        <begin position="1447"/>
        <end position="1515"/>
    </location>
</feature>
<dbReference type="SUPFAM" id="SSF53927">
    <property type="entry name" value="Cytidine deaminase-like"/>
    <property type="match status" value="1"/>
</dbReference>
<dbReference type="GO" id="GO:0052717">
    <property type="term" value="F:tRNA-specific adenosine-34 deaminase activity"/>
    <property type="evidence" value="ECO:0007669"/>
    <property type="project" value="UniProtKB-EC"/>
</dbReference>
<feature type="region of interest" description="Disordered" evidence="2">
    <location>
        <begin position="1212"/>
        <end position="1247"/>
    </location>
</feature>
<feature type="region of interest" description="Disordered" evidence="2">
    <location>
        <begin position="1747"/>
        <end position="1804"/>
    </location>
</feature>
<feature type="compositionally biased region" description="Polar residues" evidence="2">
    <location>
        <begin position="2005"/>
        <end position="2017"/>
    </location>
</feature>
<feature type="region of interest" description="Disordered" evidence="2">
    <location>
        <begin position="259"/>
        <end position="297"/>
    </location>
</feature>
<dbReference type="PANTHER" id="PTHR11079:SF149">
    <property type="entry name" value="TRNA-SPECIFIC ADENOSINE DEAMINASE 2"/>
    <property type="match status" value="1"/>
</dbReference>
<feature type="compositionally biased region" description="Low complexity" evidence="2">
    <location>
        <begin position="1316"/>
        <end position="1332"/>
    </location>
</feature>
<keyword evidence="5" id="KW-1185">Reference proteome</keyword>
<feature type="compositionally biased region" description="Basic and acidic residues" evidence="2">
    <location>
        <begin position="534"/>
        <end position="546"/>
    </location>
</feature>
<feature type="compositionally biased region" description="Polar residues" evidence="2">
    <location>
        <begin position="373"/>
        <end position="390"/>
    </location>
</feature>
<feature type="compositionally biased region" description="Basic and acidic residues" evidence="2">
    <location>
        <begin position="1750"/>
        <end position="1774"/>
    </location>
</feature>
<dbReference type="Pfam" id="PF10382">
    <property type="entry name" value="ZGRF1-like_N"/>
    <property type="match status" value="1"/>
</dbReference>
<sequence length="2029" mass="222881">MNVLNSSQPNSETGTATAAPVLDYACLFSHDLKRKQKRWQDGRLKFHCFNKRVMVYDERGNFIGDTHWTMDYDFDEGEEFQLARGCVVVQVSECLGRKEQDLSALIDQRYKDKEERKAHADAAAASKPYRPAPTPHRPPMPIAQPMTNLATPRGNQLGRAVLPTLSPFEQRNLHAQESAQRDEQARPAKRRKPEASPPSKSGYAKSLFGAPLALSAFTSSAAHQSQTAPSQASDIRAIGREPLLPRSRPMPSLLKVQPTAFADTPSKPPKITSRSNPIIVADGTPETDSNHDHVGSAKPSVGLAAIAGKLKARADRSSNKPSHRDERLAEEDAPPSSGEINEARAVPAQLVAAASTLLQPRIAKRNTLLSVPRKQTVQPTHNQLESSTTARTDDEFSTADALDLNPRTSLVASTKRAKKRGLLIAAEKTTTRKRRKNVDDGSGHDVAKSAHSVRADEEDVVSKEKRRRKVSAGLMFDDDSVINVDSDAACPSPKLSISSAQPCDFVDETTNQGNVSLTARKVDSAPQKNVEGPGGHDAESSEEDVRVRHRLRGKRATCRLGESDLDTPFSVPGSPVSSSPPTPVEAPPPKRAQAPTRINRPHLATLRRSVKSKEIIGFYDSANSSREAAAIARMRESMAFASDEDEPAVIEQGPKTGARRQEAEEEGHIQGRLRAEEVRKEREEEERQRQLRETQAREEAERKQREMEARAKEAREEAARQKRRQEKMALEEEKRQQEAREEEAQQEELRRQQVREQETREKEAREEQTREEQTREEEVRRREAREREARETERRRLEAHEQELRKRKAREEELQQELIRERQAREREAKERRAREEEEQRQQELRQKQTREKEAQEREAKQKEEREREALAREVREREAREAEDRERKAREREARLEAREKEALEREARLEAWEKENQLKEAREKETRAKQAEAETTRQKDVREKARLPKFVPPTRPSSLTSDVESTSRTTSLATSRAGLRPYQNSVLGIQHPSKPAVTFNSTTMAAMLRNDSVQGFSVSQPNLGAALQFIPAMGSQLLDELIHAYIPGDASIQDKRSFVSMDFFEYSRLTGETFRYYPVAARNTATSSASSSPAQDSGYASQFVSPVISDGSFSTPASVDIATPASFFQDTVAQQAARKAPKKAVASSSRSPANDFSHIPGMKIMTREGLDITNSASRGCKTKEQRDHAHLMRIIKACDACKKKKIRCDPSHKKRTTTQAQAPAPSQSQSRPKPSKKLKQAATEAPVAVPQDLGIFDASSFSMDDAFADFELPATTIEYQESWESFVHYDDEPTYGVPVDYDFFFDPAGHFSPGSNSSVSSSQPAVTAQSQLVSRPPTTPPSLPYMGAGSSGSNYVDFDLFSPAASFIDDESMPVNDIANFHGERRSDNVASNVRLSSSNPTASASLIGSLPGYLEIQEWPEPGLPWYNSGAETLGVGRQMQTQNTPLVSSDESQASRAPSAASPQLPDTLVDEPLTDAPRTASSATRQTSSSTGRGRLDFVSSPRSRGATSEVMRDIPAANSAPLSSLSPSVAGTSQIATVSDASSSTTVAARLRTGAPVQRAQISSSVSLAITTHALDYSESEDTTTTASAQSEENRPDAKPDVESNASEPASPTNNMSIHANQENRPPASSGLDGSMARLSLDDASPGKAGLASSAGPLQHEAETDSEKATHHGFMDQALDMARLALRTNETPVGCVVVHNNKVIAKGMNATNVTRNGTRHAEFMAVSALLSYRPVGVTSDDAAAEPRHVPTEMSAAEREQRDREKDAELGPDPSLKDTSYVKNGHLYPYGQKQHPDPRVPRSIIRESVLYVTVEPCVMCAGLLRQLGIRKVYFGAVNDKFGGAGGVFSIHLNSIRPQDRPYIKELPSESDNNDSGTTAPSRPVSAQSAQSAQSTQPAPKPQNGQYHMPQSNPDGDGGNVERGFEIEGGWGREEAVGLLRRFYVQENGRAPQPRKKEGRAARLAAMEAGNSQDAQGVVTGGTPEEVGAAETVDEKELATNAENPLQTPTLETVSGPLGSSDKTD</sequence>
<gene>
    <name evidence="4" type="ORF">BN1708_005905</name>
</gene>
<protein>
    <recommendedName>
        <fullName evidence="3">CMP/dCMP-type deaminase domain-containing protein</fullName>
    </recommendedName>
</protein>
<feature type="compositionally biased region" description="Polar residues" evidence="2">
    <location>
        <begin position="1874"/>
        <end position="1883"/>
    </location>
</feature>
<dbReference type="GO" id="GO:0005634">
    <property type="term" value="C:nucleus"/>
    <property type="evidence" value="ECO:0007669"/>
    <property type="project" value="TreeGrafter"/>
</dbReference>
<dbReference type="EMBL" id="CVQH01022305">
    <property type="protein sequence ID" value="CRK32801.1"/>
    <property type="molecule type" value="Genomic_DNA"/>
</dbReference>
<feature type="region of interest" description="Disordered" evidence="2">
    <location>
        <begin position="1953"/>
        <end position="2029"/>
    </location>
</feature>
<evidence type="ECO:0000259" key="3">
    <source>
        <dbReference type="PROSITE" id="PS51747"/>
    </source>
</evidence>
<feature type="compositionally biased region" description="Low complexity" evidence="2">
    <location>
        <begin position="1219"/>
        <end position="1234"/>
    </location>
</feature>
<feature type="region of interest" description="Disordered" evidence="2">
    <location>
        <begin position="1316"/>
        <end position="1348"/>
    </location>
</feature>
<dbReference type="Pfam" id="PF00383">
    <property type="entry name" value="dCMP_cyt_deam_1"/>
    <property type="match status" value="2"/>
</dbReference>
<feature type="region of interest" description="Disordered" evidence="2">
    <location>
        <begin position="1141"/>
        <end position="1161"/>
    </location>
</feature>
<accession>A0A0G4MF29</accession>
<feature type="region of interest" description="Disordered" evidence="2">
    <location>
        <begin position="174"/>
        <end position="204"/>
    </location>
</feature>
<feature type="region of interest" description="Disordered" evidence="2">
    <location>
        <begin position="1868"/>
        <end position="1929"/>
    </location>
</feature>
<feature type="compositionally biased region" description="Low complexity" evidence="2">
    <location>
        <begin position="1141"/>
        <end position="1155"/>
    </location>
</feature>
<feature type="compositionally biased region" description="Low complexity" evidence="2">
    <location>
        <begin position="1981"/>
        <end position="1991"/>
    </location>
</feature>
<dbReference type="GO" id="GO:0046872">
    <property type="term" value="F:metal ion binding"/>
    <property type="evidence" value="ECO:0007669"/>
    <property type="project" value="UniProtKB-KW"/>
</dbReference>
<evidence type="ECO:0000313" key="5">
    <source>
        <dbReference type="Proteomes" id="UP000044602"/>
    </source>
</evidence>
<evidence type="ECO:0000313" key="4">
    <source>
        <dbReference type="EMBL" id="CRK32801.1"/>
    </source>
</evidence>
<reference evidence="4 5" key="1">
    <citation type="submission" date="2015-05" db="EMBL/GenBank/DDBJ databases">
        <authorList>
            <person name="Wang D.B."/>
            <person name="Wang M."/>
        </authorList>
    </citation>
    <scope>NUCLEOTIDE SEQUENCE [LARGE SCALE GENOMIC DNA]</scope>
    <source>
        <strain evidence="4">VL1</strain>
    </source>
</reference>
<feature type="region of interest" description="Disordered" evidence="2">
    <location>
        <begin position="113"/>
        <end position="154"/>
    </location>
</feature>
<feature type="compositionally biased region" description="Pro residues" evidence="2">
    <location>
        <begin position="578"/>
        <end position="590"/>
    </location>
</feature>
<feature type="region of interest" description="Disordered" evidence="2">
    <location>
        <begin position="430"/>
        <end position="460"/>
    </location>
</feature>
<feature type="compositionally biased region" description="Polar residues" evidence="2">
    <location>
        <begin position="1610"/>
        <end position="1630"/>
    </location>
</feature>
<proteinExistence type="predicted"/>
<feature type="compositionally biased region" description="Basic and acidic residues" evidence="2">
    <location>
        <begin position="174"/>
        <end position="186"/>
    </location>
</feature>
<evidence type="ECO:0000256" key="2">
    <source>
        <dbReference type="SAM" id="MobiDB-lite"/>
    </source>
</evidence>
<name>A0A0G4MF29_VERLO</name>
<feature type="region of interest" description="Disordered" evidence="2">
    <location>
        <begin position="1583"/>
        <end position="1676"/>
    </location>
</feature>
<feature type="compositionally biased region" description="Low complexity" evidence="2">
    <location>
        <begin position="1456"/>
        <end position="1468"/>
    </location>
</feature>
<feature type="region of interest" description="Disordered" evidence="2">
    <location>
        <begin position="639"/>
        <end position="975"/>
    </location>
</feature>
<feature type="region of interest" description="Disordered" evidence="2">
    <location>
        <begin position="373"/>
        <end position="394"/>
    </location>
</feature>
<dbReference type="InterPro" id="IPR002125">
    <property type="entry name" value="CMP_dCMP_dom"/>
</dbReference>
<dbReference type="CDD" id="cd01285">
    <property type="entry name" value="nucleoside_deaminase"/>
    <property type="match status" value="1"/>
</dbReference>
<feature type="compositionally biased region" description="Basic and acidic residues" evidence="2">
    <location>
        <begin position="437"/>
        <end position="448"/>
    </location>
</feature>
<dbReference type="InterPro" id="IPR018838">
    <property type="entry name" value="ZGRF1-like_N"/>
</dbReference>
<feature type="compositionally biased region" description="Polar residues" evidence="2">
    <location>
        <begin position="1908"/>
        <end position="1918"/>
    </location>
</feature>